<dbReference type="SFLD" id="SFLDS00029">
    <property type="entry name" value="Radical_SAM"/>
    <property type="match status" value="1"/>
</dbReference>
<reference evidence="9 10" key="1">
    <citation type="submission" date="2018-05" db="EMBL/GenBank/DDBJ databases">
        <title>The Hungate 1000. A catalogue of reference genomes from the rumen microbiome.</title>
        <authorList>
            <person name="Kelly W."/>
        </authorList>
    </citation>
    <scope>NUCLEOTIDE SEQUENCE [LARGE SCALE GENOMIC DNA]</scope>
    <source>
        <strain evidence="9 10">SAb67</strain>
    </source>
</reference>
<dbReference type="SUPFAM" id="SSF102114">
    <property type="entry name" value="Radical SAM enzymes"/>
    <property type="match status" value="1"/>
</dbReference>
<dbReference type="InterPro" id="IPR034466">
    <property type="entry name" value="Methyltransferase_Class_B"/>
</dbReference>
<dbReference type="Proteomes" id="UP000245720">
    <property type="component" value="Unassembled WGS sequence"/>
</dbReference>
<keyword evidence="6" id="KW-0408">Iron</keyword>
<evidence type="ECO:0000256" key="1">
    <source>
        <dbReference type="ARBA" id="ARBA00001966"/>
    </source>
</evidence>
<dbReference type="InterPro" id="IPR006638">
    <property type="entry name" value="Elp3/MiaA/NifB-like_rSAM"/>
</dbReference>
<evidence type="ECO:0000313" key="10">
    <source>
        <dbReference type="Proteomes" id="UP000245720"/>
    </source>
</evidence>
<dbReference type="GO" id="GO:0051539">
    <property type="term" value="F:4 iron, 4 sulfur cluster binding"/>
    <property type="evidence" value="ECO:0007669"/>
    <property type="project" value="UniProtKB-KW"/>
</dbReference>
<evidence type="ECO:0000256" key="4">
    <source>
        <dbReference type="ARBA" id="ARBA00022691"/>
    </source>
</evidence>
<name>A0A315XW63_RUMFL</name>
<dbReference type="PROSITE" id="PS51918">
    <property type="entry name" value="RADICAL_SAM"/>
    <property type="match status" value="1"/>
</dbReference>
<dbReference type="AlphaFoldDB" id="A0A315XW63"/>
<organism evidence="9 10">
    <name type="scientific">Ruminococcus flavefaciens</name>
    <dbReference type="NCBI Taxonomy" id="1265"/>
    <lineage>
        <taxon>Bacteria</taxon>
        <taxon>Bacillati</taxon>
        <taxon>Bacillota</taxon>
        <taxon>Clostridia</taxon>
        <taxon>Eubacteriales</taxon>
        <taxon>Oscillospiraceae</taxon>
        <taxon>Ruminococcus</taxon>
    </lineage>
</organism>
<dbReference type="InterPro" id="IPR007197">
    <property type="entry name" value="rSAM"/>
</dbReference>
<keyword evidence="4" id="KW-0949">S-adenosyl-L-methionine</keyword>
<dbReference type="SFLD" id="SFLDG01082">
    <property type="entry name" value="B12-binding_domain_containing"/>
    <property type="match status" value="1"/>
</dbReference>
<dbReference type="RefSeq" id="WP_109727565.1">
    <property type="nucleotide sequence ID" value="NZ_QGDI01000012.1"/>
</dbReference>
<protein>
    <submittedName>
        <fullName evidence="9">Radical SAM superfamily enzyme YgiQ (UPF0313 family)</fullName>
    </submittedName>
</protein>
<proteinExistence type="predicted"/>
<comment type="cofactor">
    <cofactor evidence="1">
        <name>[4Fe-4S] cluster</name>
        <dbReference type="ChEBI" id="CHEBI:49883"/>
    </cofactor>
</comment>
<dbReference type="InterPro" id="IPR058240">
    <property type="entry name" value="rSAM_sf"/>
</dbReference>
<dbReference type="Gene3D" id="3.20.20.70">
    <property type="entry name" value="Aldolase class I"/>
    <property type="match status" value="1"/>
</dbReference>
<dbReference type="PANTHER" id="PTHR43409">
    <property type="entry name" value="ANAEROBIC MAGNESIUM-PROTOPORPHYRIN IX MONOMETHYL ESTER CYCLASE-RELATED"/>
    <property type="match status" value="1"/>
</dbReference>
<evidence type="ECO:0000256" key="2">
    <source>
        <dbReference type="ARBA" id="ARBA00022603"/>
    </source>
</evidence>
<dbReference type="SFLD" id="SFLDG01123">
    <property type="entry name" value="methyltransferase_(Class_B)"/>
    <property type="match status" value="1"/>
</dbReference>
<dbReference type="GO" id="GO:0003824">
    <property type="term" value="F:catalytic activity"/>
    <property type="evidence" value="ECO:0007669"/>
    <property type="project" value="InterPro"/>
</dbReference>
<evidence type="ECO:0000256" key="7">
    <source>
        <dbReference type="ARBA" id="ARBA00023014"/>
    </source>
</evidence>
<dbReference type="InterPro" id="IPR013785">
    <property type="entry name" value="Aldolase_TIM"/>
</dbReference>
<keyword evidence="5" id="KW-0479">Metal-binding</keyword>
<dbReference type="GO" id="GO:0046872">
    <property type="term" value="F:metal ion binding"/>
    <property type="evidence" value="ECO:0007669"/>
    <property type="project" value="UniProtKB-KW"/>
</dbReference>
<keyword evidence="2" id="KW-0489">Methyltransferase</keyword>
<feature type="domain" description="Radical SAM core" evidence="8">
    <location>
        <begin position="179"/>
        <end position="399"/>
    </location>
</feature>
<evidence type="ECO:0000313" key="9">
    <source>
        <dbReference type="EMBL" id="PWJ10815.1"/>
    </source>
</evidence>
<dbReference type="EMBL" id="QGDI01000012">
    <property type="protein sequence ID" value="PWJ10815.1"/>
    <property type="molecule type" value="Genomic_DNA"/>
</dbReference>
<accession>A0A315XW63</accession>
<dbReference type="GO" id="GO:0005829">
    <property type="term" value="C:cytosol"/>
    <property type="evidence" value="ECO:0007669"/>
    <property type="project" value="TreeGrafter"/>
</dbReference>
<dbReference type="SMART" id="SM00729">
    <property type="entry name" value="Elp3"/>
    <property type="match status" value="1"/>
</dbReference>
<dbReference type="InterPro" id="IPR051198">
    <property type="entry name" value="BchE-like"/>
</dbReference>
<dbReference type="PANTHER" id="PTHR43409:SF7">
    <property type="entry name" value="BLL1977 PROTEIN"/>
    <property type="match status" value="1"/>
</dbReference>
<comment type="caution">
    <text evidence="9">The sequence shown here is derived from an EMBL/GenBank/DDBJ whole genome shotgun (WGS) entry which is preliminary data.</text>
</comment>
<evidence type="ECO:0000259" key="8">
    <source>
        <dbReference type="PROSITE" id="PS51918"/>
    </source>
</evidence>
<evidence type="ECO:0000256" key="5">
    <source>
        <dbReference type="ARBA" id="ARBA00022723"/>
    </source>
</evidence>
<dbReference type="Pfam" id="PF04055">
    <property type="entry name" value="Radical_SAM"/>
    <property type="match status" value="1"/>
</dbReference>
<evidence type="ECO:0000256" key="6">
    <source>
        <dbReference type="ARBA" id="ARBA00023004"/>
    </source>
</evidence>
<sequence>MTDNRRVLLVHPEISRTKYNFAGIIDNEPLELEYIYALLAEKGYEPFIWDGQVEKDKYADRLAEISPFAVYVCGRTRQENFMKEYCRLAKEQGCITIVGGLHAQLNFRRFFCEYIDHVVTSFDIFHIADILEGKEISDSVCTNDHGRWTIKNAEPFDINRLPLPDRTYFYEHSDRYRYLELLPCAHVRTSYSCPFRCSFCCRNKMNCGTYSVRSIESVVDEIAGIDCESIYFIDDDFLVDRKRVELFIELVRKRDIHKKYVCYGRADFIAANSDLMKDLKDIGFYYILTGLEAADGRRLKKYNKKTGVRTNAEAVGILNDAGINIMGMFIVDLDFKAGDFRRVYKWIKHNKLKHAAISIFTPEMSSEQFEEYKGRLITDDPSQWDYLHVVAKPENMSVRRYYMYYHILVVRLFIRGWRDGLYDFLDYGFYIKSMINNLFKFGG</sequence>
<evidence type="ECO:0000256" key="3">
    <source>
        <dbReference type="ARBA" id="ARBA00022679"/>
    </source>
</evidence>
<keyword evidence="3" id="KW-0808">Transferase</keyword>
<gene>
    <name evidence="9" type="ORF">IE37_02853</name>
</gene>
<dbReference type="OrthoDB" id="9801424at2"/>
<keyword evidence="7" id="KW-0411">Iron-sulfur</keyword>